<organism evidence="3 4">
    <name type="scientific">Trichostrongylus colubriformis</name>
    <name type="common">Black scour worm</name>
    <dbReference type="NCBI Taxonomy" id="6319"/>
    <lineage>
        <taxon>Eukaryota</taxon>
        <taxon>Metazoa</taxon>
        <taxon>Ecdysozoa</taxon>
        <taxon>Nematoda</taxon>
        <taxon>Chromadorea</taxon>
        <taxon>Rhabditida</taxon>
        <taxon>Rhabditina</taxon>
        <taxon>Rhabditomorpha</taxon>
        <taxon>Strongyloidea</taxon>
        <taxon>Trichostrongylidae</taxon>
        <taxon>Trichostrongylus</taxon>
    </lineage>
</organism>
<evidence type="ECO:0000256" key="1">
    <source>
        <dbReference type="SAM" id="SignalP"/>
    </source>
</evidence>
<evidence type="ECO:0000259" key="2">
    <source>
        <dbReference type="Pfam" id="PF02520"/>
    </source>
</evidence>
<reference evidence="3 4" key="1">
    <citation type="submission" date="2019-10" db="EMBL/GenBank/DDBJ databases">
        <title>Assembly and Annotation for the nematode Trichostrongylus colubriformis.</title>
        <authorList>
            <person name="Martin J."/>
        </authorList>
    </citation>
    <scope>NUCLEOTIDE SEQUENCE [LARGE SCALE GENOMIC DNA]</scope>
    <source>
        <strain evidence="3">G859</strain>
        <tissue evidence="3">Whole worm</tissue>
    </source>
</reference>
<keyword evidence="4" id="KW-1185">Reference proteome</keyword>
<dbReference type="EMBL" id="WIXE01005743">
    <property type="protein sequence ID" value="KAK5981910.1"/>
    <property type="molecule type" value="Genomic_DNA"/>
</dbReference>
<comment type="caution">
    <text evidence="3">The sequence shown here is derived from an EMBL/GenBank/DDBJ whole genome shotgun (WGS) entry which is preliminary data.</text>
</comment>
<dbReference type="InterPro" id="IPR052823">
    <property type="entry name" value="SXP/RAL-2_related"/>
</dbReference>
<dbReference type="Proteomes" id="UP001331761">
    <property type="component" value="Unassembled WGS sequence"/>
</dbReference>
<feature type="signal peptide" evidence="1">
    <location>
        <begin position="1"/>
        <end position="19"/>
    </location>
</feature>
<proteinExistence type="predicted"/>
<dbReference type="AlphaFoldDB" id="A0AAN8G2B3"/>
<evidence type="ECO:0000313" key="4">
    <source>
        <dbReference type="Proteomes" id="UP001331761"/>
    </source>
</evidence>
<dbReference type="PANTHER" id="PTHR21593:SF36">
    <property type="entry name" value="DUF148 DOMAIN-CONTAINING PROTEIN-RELATED"/>
    <property type="match status" value="1"/>
</dbReference>
<feature type="chain" id="PRO_5043039345" evidence="1">
    <location>
        <begin position="20"/>
        <end position="210"/>
    </location>
</feature>
<name>A0AAN8G2B3_TRICO</name>
<dbReference type="InterPro" id="IPR003677">
    <property type="entry name" value="ANIS5_cation-bd"/>
</dbReference>
<feature type="domain" description="SXP/RAL-2 family protein Ani s 5-like cation-binding" evidence="2">
    <location>
        <begin position="68"/>
        <end position="161"/>
    </location>
</feature>
<protein>
    <submittedName>
        <fullName evidence="3">DUF148 domain-containing protein</fullName>
    </submittedName>
</protein>
<gene>
    <name evidence="3" type="ORF">GCK32_002449</name>
</gene>
<accession>A0AAN8G2B3</accession>
<evidence type="ECO:0000313" key="3">
    <source>
        <dbReference type="EMBL" id="KAK5981910.1"/>
    </source>
</evidence>
<sequence length="210" mass="24678">MKLLILAILLALCAVSIDGWKRANAVSTNEEPSEDGEPETRCRCHHHCHHHYHRHKMPPFLKHVSADARWEYYAIIRNLFTSMNEKLKQVHEWAKKQGPEVEKGVDVYFKKIKDFWEDTNKNTTKVIDEMPKVYPKVYKIMSNLDLTPREIYKQIMDLHLDLTTSVSLYAVVMAVVHTGGADYPYLMDHDMFFERIATPKFRNHFYSVVN</sequence>
<keyword evidence="1" id="KW-0732">Signal</keyword>
<dbReference type="Pfam" id="PF02520">
    <property type="entry name" value="ANIS5_cation-bd"/>
    <property type="match status" value="1"/>
</dbReference>
<dbReference type="PANTHER" id="PTHR21593">
    <property type="entry name" value="PRION-LIKE- Q/N-RICH -DOMAIN-BEARING PROTEIN PROTEIN"/>
    <property type="match status" value="1"/>
</dbReference>